<evidence type="ECO:0000313" key="3">
    <source>
        <dbReference type="Proteomes" id="UP000265520"/>
    </source>
</evidence>
<reference evidence="2 3" key="1">
    <citation type="journal article" date="2018" name="Front. Plant Sci.">
        <title>Red Clover (Trifolium pratense) and Zigzag Clover (T. medium) - A Picture of Genomic Similarities and Differences.</title>
        <authorList>
            <person name="Dluhosova J."/>
            <person name="Istvanek J."/>
            <person name="Nedelnik J."/>
            <person name="Repkova J."/>
        </authorList>
    </citation>
    <scope>NUCLEOTIDE SEQUENCE [LARGE SCALE GENOMIC DNA]</scope>
    <source>
        <strain evidence="3">cv. 10/8</strain>
        <tissue evidence="2">Leaf</tissue>
    </source>
</reference>
<evidence type="ECO:0000313" key="2">
    <source>
        <dbReference type="EMBL" id="MCI25203.1"/>
    </source>
</evidence>
<sequence>TATDKSKTTEVIPESDTLNKGQKNVPVTKKARSSKKKPIRKLTMAIEEDSEETIEEEPPKFNRLKFQLLKK</sequence>
<feature type="region of interest" description="Disordered" evidence="1">
    <location>
        <begin position="1"/>
        <end position="37"/>
    </location>
</feature>
<dbReference type="Proteomes" id="UP000265520">
    <property type="component" value="Unassembled WGS sequence"/>
</dbReference>
<dbReference type="EMBL" id="LXQA010145878">
    <property type="protein sequence ID" value="MCI25203.1"/>
    <property type="molecule type" value="Genomic_DNA"/>
</dbReference>
<dbReference type="AlphaFoldDB" id="A0A392QLB1"/>
<protein>
    <submittedName>
        <fullName evidence="2">Uncharacterized protein</fullName>
    </submittedName>
</protein>
<organism evidence="2 3">
    <name type="scientific">Trifolium medium</name>
    <dbReference type="NCBI Taxonomy" id="97028"/>
    <lineage>
        <taxon>Eukaryota</taxon>
        <taxon>Viridiplantae</taxon>
        <taxon>Streptophyta</taxon>
        <taxon>Embryophyta</taxon>
        <taxon>Tracheophyta</taxon>
        <taxon>Spermatophyta</taxon>
        <taxon>Magnoliopsida</taxon>
        <taxon>eudicotyledons</taxon>
        <taxon>Gunneridae</taxon>
        <taxon>Pentapetalae</taxon>
        <taxon>rosids</taxon>
        <taxon>fabids</taxon>
        <taxon>Fabales</taxon>
        <taxon>Fabaceae</taxon>
        <taxon>Papilionoideae</taxon>
        <taxon>50 kb inversion clade</taxon>
        <taxon>NPAAA clade</taxon>
        <taxon>Hologalegina</taxon>
        <taxon>IRL clade</taxon>
        <taxon>Trifolieae</taxon>
        <taxon>Trifolium</taxon>
    </lineage>
</organism>
<accession>A0A392QLB1</accession>
<name>A0A392QLB1_9FABA</name>
<feature type="non-terminal residue" evidence="2">
    <location>
        <position position="1"/>
    </location>
</feature>
<keyword evidence="3" id="KW-1185">Reference proteome</keyword>
<comment type="caution">
    <text evidence="2">The sequence shown here is derived from an EMBL/GenBank/DDBJ whole genome shotgun (WGS) entry which is preliminary data.</text>
</comment>
<proteinExistence type="predicted"/>
<evidence type="ECO:0000256" key="1">
    <source>
        <dbReference type="SAM" id="MobiDB-lite"/>
    </source>
</evidence>